<feature type="signal peptide" evidence="2">
    <location>
        <begin position="1"/>
        <end position="24"/>
    </location>
</feature>
<feature type="compositionally biased region" description="Pro residues" evidence="1">
    <location>
        <begin position="254"/>
        <end position="292"/>
    </location>
</feature>
<dbReference type="PRINTS" id="PR01217">
    <property type="entry name" value="PRICHEXTENSN"/>
</dbReference>
<protein>
    <submittedName>
        <fullName evidence="3">Uncharacterized protein</fullName>
    </submittedName>
</protein>
<comment type="caution">
    <text evidence="3">The sequence shown here is derived from an EMBL/GenBank/DDBJ whole genome shotgun (WGS) entry which is preliminary data.</text>
</comment>
<dbReference type="Proteomes" id="UP001140074">
    <property type="component" value="Unassembled WGS sequence"/>
</dbReference>
<accession>A0A9W8M4S0</accession>
<gene>
    <name evidence="3" type="ORF">GGH94_001652</name>
</gene>
<feature type="compositionally biased region" description="Polar residues" evidence="1">
    <location>
        <begin position="80"/>
        <end position="90"/>
    </location>
</feature>
<reference evidence="3" key="1">
    <citation type="submission" date="2022-07" db="EMBL/GenBank/DDBJ databases">
        <title>Phylogenomic reconstructions and comparative analyses of Kickxellomycotina fungi.</title>
        <authorList>
            <person name="Reynolds N.K."/>
            <person name="Stajich J.E."/>
            <person name="Barry K."/>
            <person name="Grigoriev I.V."/>
            <person name="Crous P."/>
            <person name="Smith M.E."/>
        </authorList>
    </citation>
    <scope>NUCLEOTIDE SEQUENCE</scope>
    <source>
        <strain evidence="3">RSA 476</strain>
    </source>
</reference>
<feature type="region of interest" description="Disordered" evidence="1">
    <location>
        <begin position="66"/>
        <end position="93"/>
    </location>
</feature>
<keyword evidence="2" id="KW-0732">Signal</keyword>
<evidence type="ECO:0000313" key="4">
    <source>
        <dbReference type="Proteomes" id="UP001140074"/>
    </source>
</evidence>
<dbReference type="EMBL" id="JANBUY010000041">
    <property type="protein sequence ID" value="KAJ2866287.1"/>
    <property type="molecule type" value="Genomic_DNA"/>
</dbReference>
<evidence type="ECO:0000313" key="3">
    <source>
        <dbReference type="EMBL" id="KAJ2866287.1"/>
    </source>
</evidence>
<sequence>MPHLQRCLLAGSLVLALSAQLALSLPQGSVKPHDLPKGLALSQKHAGKPHHDDRALVAGVARALLGDRPDESDDPENNVERSSGYTSPHKQPTYKVVSVVGHKVLLKRPQHRYKDTSPHFAADSYAAQPPGVYYDGDPVPEPPSYRDQYFGEGPGAPSDPAANGCYSGENPGSGMPCMPPKPPYADVEPIPPPPPMYYDDGARRPSPPPPPSPYSPYYGSNIRLPPPPPPMPVIPAPPAPPPPPVAPYPNYYQMPPPPAPPPAPQPQPMLPPPPPPPPPPQPQPMMPPPPAPVYIEENMYRPAMPPPPPPQMQYGNY</sequence>
<evidence type="ECO:0000256" key="2">
    <source>
        <dbReference type="SAM" id="SignalP"/>
    </source>
</evidence>
<feature type="compositionally biased region" description="Pro residues" evidence="1">
    <location>
        <begin position="205"/>
        <end position="214"/>
    </location>
</feature>
<feature type="region of interest" description="Disordered" evidence="1">
    <location>
        <begin position="298"/>
        <end position="317"/>
    </location>
</feature>
<feature type="region of interest" description="Disordered" evidence="1">
    <location>
        <begin position="110"/>
        <end position="293"/>
    </location>
</feature>
<feature type="chain" id="PRO_5040815262" evidence="2">
    <location>
        <begin position="25"/>
        <end position="317"/>
    </location>
</feature>
<dbReference type="AlphaFoldDB" id="A0A9W8M4S0"/>
<proteinExistence type="predicted"/>
<feature type="compositionally biased region" description="Pro residues" evidence="1">
    <location>
        <begin position="177"/>
        <end position="196"/>
    </location>
</feature>
<evidence type="ECO:0000256" key="1">
    <source>
        <dbReference type="SAM" id="MobiDB-lite"/>
    </source>
</evidence>
<keyword evidence="4" id="KW-1185">Reference proteome</keyword>
<feature type="compositionally biased region" description="Pro residues" evidence="1">
    <location>
        <begin position="224"/>
        <end position="247"/>
    </location>
</feature>
<organism evidence="3 4">
    <name type="scientific">Coemansia aciculifera</name>
    <dbReference type="NCBI Taxonomy" id="417176"/>
    <lineage>
        <taxon>Eukaryota</taxon>
        <taxon>Fungi</taxon>
        <taxon>Fungi incertae sedis</taxon>
        <taxon>Zoopagomycota</taxon>
        <taxon>Kickxellomycotina</taxon>
        <taxon>Kickxellomycetes</taxon>
        <taxon>Kickxellales</taxon>
        <taxon>Kickxellaceae</taxon>
        <taxon>Coemansia</taxon>
    </lineage>
</organism>
<name>A0A9W8M4S0_9FUNG</name>